<evidence type="ECO:0000256" key="3">
    <source>
        <dbReference type="ARBA" id="ARBA00004406"/>
    </source>
</evidence>
<sequence length="297" mass="33915">MTEPVNCAVSNITSSLVYGSRFEYSDPEFTTIVKYTTTNTQLLGSPSVQVTFKVYLTDSCIYIYLFIICNYVKKSDEQNQSGVPNSPYQEENMASSILQLFAAGTETTSTTLRWALLLMVKYPHIQDQVHEEIFRVIGTREVQTEDRKDLPFTDAVIHETQRIANIVPLSLPHQTSQDITFQNYFIKKGTTVWPLLTSVLYDESEWEKPHSFYPAHFLHKDGTFRKRDAFMPFSAGRRICLGEGLARMELFIFFVTLMQRFRFTAPPGVNVDELELMSCVGFTLNPVPHKLCAIPCA</sequence>
<dbReference type="FunFam" id="1.10.630.10:FF:000238">
    <property type="entry name" value="Cytochrome P450 2A6"/>
    <property type="match status" value="1"/>
</dbReference>
<keyword evidence="7" id="KW-0256">Endoplasmic reticulum</keyword>
<dbReference type="Gene3D" id="1.10.630.10">
    <property type="entry name" value="Cytochrome P450"/>
    <property type="match status" value="1"/>
</dbReference>
<dbReference type="GO" id="GO:0006805">
    <property type="term" value="P:xenobiotic metabolic process"/>
    <property type="evidence" value="ECO:0007669"/>
    <property type="project" value="TreeGrafter"/>
</dbReference>
<dbReference type="InterPro" id="IPR017972">
    <property type="entry name" value="Cyt_P450_CS"/>
</dbReference>
<dbReference type="Proteomes" id="UP000261520">
    <property type="component" value="Unplaced"/>
</dbReference>
<evidence type="ECO:0000256" key="12">
    <source>
        <dbReference type="ARBA" id="ARBA00023136"/>
    </source>
</evidence>
<dbReference type="InterPro" id="IPR001128">
    <property type="entry name" value="Cyt_P450"/>
</dbReference>
<dbReference type="InterPro" id="IPR050182">
    <property type="entry name" value="Cytochrome_P450_fam2"/>
</dbReference>
<keyword evidence="6 13" id="KW-0479">Metal-binding</keyword>
<dbReference type="GO" id="GO:0005506">
    <property type="term" value="F:iron ion binding"/>
    <property type="evidence" value="ECO:0007669"/>
    <property type="project" value="InterPro"/>
</dbReference>
<keyword evidence="11 14" id="KW-0503">Monooxygenase</keyword>
<keyword evidence="10 13" id="KW-0408">Iron</keyword>
<evidence type="ECO:0000256" key="14">
    <source>
        <dbReference type="RuleBase" id="RU000461"/>
    </source>
</evidence>
<dbReference type="InterPro" id="IPR036396">
    <property type="entry name" value="Cyt_P450_sf"/>
</dbReference>
<keyword evidence="8" id="KW-0492">Microsome</keyword>
<organism evidence="15 16">
    <name type="scientific">Periophthalmus magnuspinnatus</name>
    <dbReference type="NCBI Taxonomy" id="409849"/>
    <lineage>
        <taxon>Eukaryota</taxon>
        <taxon>Metazoa</taxon>
        <taxon>Chordata</taxon>
        <taxon>Craniata</taxon>
        <taxon>Vertebrata</taxon>
        <taxon>Euteleostomi</taxon>
        <taxon>Actinopterygii</taxon>
        <taxon>Neopterygii</taxon>
        <taxon>Teleostei</taxon>
        <taxon>Neoteleostei</taxon>
        <taxon>Acanthomorphata</taxon>
        <taxon>Gobiaria</taxon>
        <taxon>Gobiiformes</taxon>
        <taxon>Gobioidei</taxon>
        <taxon>Gobiidae</taxon>
        <taxon>Oxudercinae</taxon>
        <taxon>Periophthalmus</taxon>
    </lineage>
</organism>
<reference evidence="15" key="2">
    <citation type="submission" date="2025-09" db="UniProtKB">
        <authorList>
            <consortium name="Ensembl"/>
        </authorList>
    </citation>
    <scope>IDENTIFICATION</scope>
</reference>
<comment type="cofactor">
    <cofactor evidence="1 13">
        <name>heme</name>
        <dbReference type="ChEBI" id="CHEBI:30413"/>
    </cofactor>
</comment>
<evidence type="ECO:0000256" key="4">
    <source>
        <dbReference type="ARBA" id="ARBA00010617"/>
    </source>
</evidence>
<dbReference type="PANTHER" id="PTHR24300">
    <property type="entry name" value="CYTOCHROME P450 508A4-RELATED"/>
    <property type="match status" value="1"/>
</dbReference>
<dbReference type="PANTHER" id="PTHR24300:SF319">
    <property type="entry name" value="CYTOCHROME P450, FAMILY 2, SUBFAMILY AC, POLYPEPTIDE 1"/>
    <property type="match status" value="1"/>
</dbReference>
<evidence type="ECO:0000256" key="5">
    <source>
        <dbReference type="ARBA" id="ARBA00022617"/>
    </source>
</evidence>
<accession>A0A3B4AG41</accession>
<dbReference type="Pfam" id="PF00067">
    <property type="entry name" value="p450"/>
    <property type="match status" value="1"/>
</dbReference>
<dbReference type="GO" id="GO:0005789">
    <property type="term" value="C:endoplasmic reticulum membrane"/>
    <property type="evidence" value="ECO:0007669"/>
    <property type="project" value="UniProtKB-SubCell"/>
</dbReference>
<evidence type="ECO:0000313" key="16">
    <source>
        <dbReference type="Proteomes" id="UP000261520"/>
    </source>
</evidence>
<name>A0A3B4AG41_9GOBI</name>
<keyword evidence="12" id="KW-0472">Membrane</keyword>
<dbReference type="Ensembl" id="ENSPMGT00000017098.1">
    <property type="protein sequence ID" value="ENSPMGP00000016028.1"/>
    <property type="gene ID" value="ENSPMGG00000013152.1"/>
</dbReference>
<evidence type="ECO:0000256" key="2">
    <source>
        <dbReference type="ARBA" id="ARBA00004174"/>
    </source>
</evidence>
<dbReference type="InterPro" id="IPR002401">
    <property type="entry name" value="Cyt_P450_E_grp-I"/>
</dbReference>
<reference evidence="15" key="1">
    <citation type="submission" date="2025-08" db="UniProtKB">
        <authorList>
            <consortium name="Ensembl"/>
        </authorList>
    </citation>
    <scope>IDENTIFICATION</scope>
</reference>
<evidence type="ECO:0000256" key="1">
    <source>
        <dbReference type="ARBA" id="ARBA00001971"/>
    </source>
</evidence>
<dbReference type="PRINTS" id="PR00385">
    <property type="entry name" value="P450"/>
</dbReference>
<keyword evidence="9 14" id="KW-0560">Oxidoreductase</keyword>
<evidence type="ECO:0000256" key="10">
    <source>
        <dbReference type="ARBA" id="ARBA00023004"/>
    </source>
</evidence>
<protein>
    <submittedName>
        <fullName evidence="15">Uncharacterized protein</fullName>
    </submittedName>
</protein>
<dbReference type="GO" id="GO:0020037">
    <property type="term" value="F:heme binding"/>
    <property type="evidence" value="ECO:0007669"/>
    <property type="project" value="InterPro"/>
</dbReference>
<dbReference type="AlphaFoldDB" id="A0A3B4AG41"/>
<evidence type="ECO:0000256" key="11">
    <source>
        <dbReference type="ARBA" id="ARBA00023033"/>
    </source>
</evidence>
<keyword evidence="5 13" id="KW-0349">Heme</keyword>
<evidence type="ECO:0000256" key="9">
    <source>
        <dbReference type="ARBA" id="ARBA00023002"/>
    </source>
</evidence>
<dbReference type="GO" id="GO:0016712">
    <property type="term" value="F:oxidoreductase activity, acting on paired donors, with incorporation or reduction of molecular oxygen, reduced flavin or flavoprotein as one donor, and incorporation of one atom of oxygen"/>
    <property type="evidence" value="ECO:0007669"/>
    <property type="project" value="TreeGrafter"/>
</dbReference>
<evidence type="ECO:0000256" key="6">
    <source>
        <dbReference type="ARBA" id="ARBA00022723"/>
    </source>
</evidence>
<proteinExistence type="inferred from homology"/>
<comment type="similarity">
    <text evidence="4 14">Belongs to the cytochrome P450 family.</text>
</comment>
<dbReference type="PRINTS" id="PR00463">
    <property type="entry name" value="EP450I"/>
</dbReference>
<feature type="binding site" description="axial binding residue" evidence="13">
    <location>
        <position position="240"/>
    </location>
    <ligand>
        <name>heme</name>
        <dbReference type="ChEBI" id="CHEBI:30413"/>
    </ligand>
    <ligandPart>
        <name>Fe</name>
        <dbReference type="ChEBI" id="CHEBI:18248"/>
    </ligandPart>
</feature>
<dbReference type="GO" id="GO:0006082">
    <property type="term" value="P:organic acid metabolic process"/>
    <property type="evidence" value="ECO:0007669"/>
    <property type="project" value="TreeGrafter"/>
</dbReference>
<evidence type="ECO:0000256" key="8">
    <source>
        <dbReference type="ARBA" id="ARBA00022848"/>
    </source>
</evidence>
<comment type="subcellular location">
    <subcellularLocation>
        <location evidence="3">Endoplasmic reticulum membrane</location>
        <topology evidence="3">Peripheral membrane protein</topology>
    </subcellularLocation>
    <subcellularLocation>
        <location evidence="2">Microsome membrane</location>
        <topology evidence="2">Peripheral membrane protein</topology>
    </subcellularLocation>
</comment>
<keyword evidence="16" id="KW-1185">Reference proteome</keyword>
<dbReference type="PROSITE" id="PS00086">
    <property type="entry name" value="CYTOCHROME_P450"/>
    <property type="match status" value="1"/>
</dbReference>
<dbReference type="STRING" id="409849.ENSPMGP00000016028"/>
<evidence type="ECO:0000256" key="7">
    <source>
        <dbReference type="ARBA" id="ARBA00022824"/>
    </source>
</evidence>
<evidence type="ECO:0000313" key="15">
    <source>
        <dbReference type="Ensembl" id="ENSPMGP00000016028.1"/>
    </source>
</evidence>
<dbReference type="SUPFAM" id="SSF48264">
    <property type="entry name" value="Cytochrome P450"/>
    <property type="match status" value="1"/>
</dbReference>
<evidence type="ECO:0000256" key="13">
    <source>
        <dbReference type="PIRSR" id="PIRSR602401-1"/>
    </source>
</evidence>